<evidence type="ECO:0000256" key="2">
    <source>
        <dbReference type="ARBA" id="ARBA00023235"/>
    </source>
</evidence>
<evidence type="ECO:0000313" key="3">
    <source>
        <dbReference type="EMBL" id="OXE33778.1"/>
    </source>
</evidence>
<organism evidence="3 4">
    <name type="scientific">Vibrio parahaemolyticus</name>
    <dbReference type="NCBI Taxonomy" id="670"/>
    <lineage>
        <taxon>Bacteria</taxon>
        <taxon>Pseudomonadati</taxon>
        <taxon>Pseudomonadota</taxon>
        <taxon>Gammaproteobacteria</taxon>
        <taxon>Vibrionales</taxon>
        <taxon>Vibrionaceae</taxon>
        <taxon>Vibrio</taxon>
    </lineage>
</organism>
<dbReference type="PANTHER" id="PTHR13774">
    <property type="entry name" value="PHENAZINE BIOSYNTHESIS PROTEIN"/>
    <property type="match status" value="1"/>
</dbReference>
<dbReference type="SUPFAM" id="SSF54506">
    <property type="entry name" value="Diaminopimelate epimerase-like"/>
    <property type="match status" value="1"/>
</dbReference>
<protein>
    <submittedName>
        <fullName evidence="3">Phenazine biosynthesis protein PhzF</fullName>
    </submittedName>
</protein>
<name>A0A0M2IHP6_VIBPH</name>
<gene>
    <name evidence="3" type="ORF">CA163_05720</name>
</gene>
<dbReference type="InterPro" id="IPR003719">
    <property type="entry name" value="Phenazine_PhzF-like"/>
</dbReference>
<dbReference type="OrthoDB" id="9788221at2"/>
<sequence length="263" mass="29062">MELDIYVVDAFTDTQFKGNSAAVVPLQEWLEPELMQNIATENNLSETAFVKTIGTNQYEIRWFSPLTEIDFCGHATLAASMVLFDKLGVTGSIEFHTLKVGTLTVIKNALGKIEMTFPTRAPHPVNAIPTQLIEGLNCEITHVLLSPQAYFVIVEDEQTVFDVQYRSDQLKQLAPYDVVVTSKGSQYDFVSRYFWPANGGDEDPVTGSIHAGLAPYWAQELGKASLVAYQASARGGVLYCEVKEDCVKVSGDGVLYMKGKIYV</sequence>
<comment type="caution">
    <text evidence="3">The sequence shown here is derived from an EMBL/GenBank/DDBJ whole genome shotgun (WGS) entry which is preliminary data.</text>
</comment>
<dbReference type="GeneID" id="1191181"/>
<dbReference type="AlphaFoldDB" id="A0A0M2IHP6"/>
<proteinExistence type="inferred from homology"/>
<dbReference type="GO" id="GO:0016853">
    <property type="term" value="F:isomerase activity"/>
    <property type="evidence" value="ECO:0007669"/>
    <property type="project" value="UniProtKB-KW"/>
</dbReference>
<evidence type="ECO:0000313" key="4">
    <source>
        <dbReference type="Proteomes" id="UP000214596"/>
    </source>
</evidence>
<dbReference type="Proteomes" id="UP000214596">
    <property type="component" value="Unassembled WGS sequence"/>
</dbReference>
<dbReference type="PANTHER" id="PTHR13774:SF17">
    <property type="entry name" value="PHENAZINE BIOSYNTHESIS-LIKE DOMAIN-CONTAINING PROTEIN"/>
    <property type="match status" value="1"/>
</dbReference>
<accession>A0A0M2IHP6</accession>
<dbReference type="NCBIfam" id="TIGR00654">
    <property type="entry name" value="PhzF_family"/>
    <property type="match status" value="1"/>
</dbReference>
<dbReference type="GO" id="GO:0005737">
    <property type="term" value="C:cytoplasm"/>
    <property type="evidence" value="ECO:0007669"/>
    <property type="project" value="TreeGrafter"/>
</dbReference>
<dbReference type="EMBL" id="NIXT01000206">
    <property type="protein sequence ID" value="OXE33778.1"/>
    <property type="molecule type" value="Genomic_DNA"/>
</dbReference>
<dbReference type="PIRSF" id="PIRSF016184">
    <property type="entry name" value="PhzC_PhzF"/>
    <property type="match status" value="1"/>
</dbReference>
<comment type="similarity">
    <text evidence="1">Belongs to the PhzF family.</text>
</comment>
<dbReference type="RefSeq" id="WP_005482609.1">
    <property type="nucleotide sequence ID" value="NZ_CANUHV010000024.1"/>
</dbReference>
<dbReference type="OMA" id="DWALRWF"/>
<dbReference type="STRING" id="670.ACZ92_05730"/>
<keyword evidence="2" id="KW-0413">Isomerase</keyword>
<evidence type="ECO:0000256" key="1">
    <source>
        <dbReference type="ARBA" id="ARBA00008270"/>
    </source>
</evidence>
<dbReference type="Pfam" id="PF02567">
    <property type="entry name" value="PhzC-PhzF"/>
    <property type="match status" value="1"/>
</dbReference>
<dbReference type="Gene3D" id="3.10.310.10">
    <property type="entry name" value="Diaminopimelate Epimerase, Chain A, domain 1"/>
    <property type="match status" value="2"/>
</dbReference>
<reference evidence="3 4" key="1">
    <citation type="journal article" date="2017" name="Appl. Environ. Microbiol.">
        <title>Parallel evolution of two clades of a major Atlantic endemic Vibrio parahaemolyticus pathogen lineage by independent acquisition of related pathogenicity islands.</title>
        <authorList>
            <person name="Xu F."/>
            <person name="Gonzalez-Escalona N."/>
            <person name="Drees K.P."/>
            <person name="Sebra R.P."/>
            <person name="Cooper V.S."/>
            <person name="Jones S.H."/>
            <person name="Whistler C.A."/>
        </authorList>
    </citation>
    <scope>NUCLEOTIDE SEQUENCE [LARGE SCALE GENOMIC DNA]</scope>
    <source>
        <strain evidence="3 4">MAVP-3</strain>
    </source>
</reference>